<keyword evidence="4" id="KW-1185">Reference proteome</keyword>
<reference evidence="3" key="1">
    <citation type="journal article" date="2020" name="Fungal Divers.">
        <title>Resolving the Mortierellaceae phylogeny through synthesis of multi-gene phylogenetics and phylogenomics.</title>
        <authorList>
            <person name="Vandepol N."/>
            <person name="Liber J."/>
            <person name="Desiro A."/>
            <person name="Na H."/>
            <person name="Kennedy M."/>
            <person name="Barry K."/>
            <person name="Grigoriev I.V."/>
            <person name="Miller A.N."/>
            <person name="O'Donnell K."/>
            <person name="Stajich J.E."/>
            <person name="Bonito G."/>
        </authorList>
    </citation>
    <scope>NUCLEOTIDE SEQUENCE</scope>
    <source>
        <strain evidence="3">KOD948</strain>
    </source>
</reference>
<dbReference type="InterPro" id="IPR035892">
    <property type="entry name" value="C2_domain_sf"/>
</dbReference>
<evidence type="ECO:0000259" key="2">
    <source>
        <dbReference type="PROSITE" id="PS50004"/>
    </source>
</evidence>
<dbReference type="PANTHER" id="PTHR46980:SF2">
    <property type="entry name" value="TRICALBIN-1-RELATED"/>
    <property type="match status" value="1"/>
</dbReference>
<dbReference type="SUPFAM" id="SSF49562">
    <property type="entry name" value="C2 domain (Calcium/lipid-binding domain, CaLB)"/>
    <property type="match status" value="1"/>
</dbReference>
<comment type="caution">
    <text evidence="3">The sequence shown here is derived from an EMBL/GenBank/DDBJ whole genome shotgun (WGS) entry which is preliminary data.</text>
</comment>
<feature type="non-terminal residue" evidence="3">
    <location>
        <position position="1"/>
    </location>
</feature>
<sequence length="198" mass="21338">KADPSKPTSTSVPTAPVSSNPTSQPQAVVPTGGIDATAMGSSQSFESQRSMTEDGKIGQLGNLTIRVIEADGLLGVDKSGTSDPYVKVKVGSQQVMKTKTKKETLTPNWSESIVVPGLTDQSMMLNFSVKDYNAIGNNTDLGECEFSLSDYILSNQYRADLWVSLGDSRGRLHIALEFEPTGEMNGRQDSKRSLFGRK</sequence>
<dbReference type="CDD" id="cd00030">
    <property type="entry name" value="C2"/>
    <property type="match status" value="1"/>
</dbReference>
<dbReference type="PANTHER" id="PTHR46980">
    <property type="entry name" value="TRICALBIN-1-RELATED"/>
    <property type="match status" value="1"/>
</dbReference>
<feature type="region of interest" description="Disordered" evidence="1">
    <location>
        <begin position="1"/>
        <end position="54"/>
    </location>
</feature>
<evidence type="ECO:0000313" key="4">
    <source>
        <dbReference type="Proteomes" id="UP000726737"/>
    </source>
</evidence>
<organism evidence="3 4">
    <name type="scientific">Mortierella polycephala</name>
    <dbReference type="NCBI Taxonomy" id="41804"/>
    <lineage>
        <taxon>Eukaryota</taxon>
        <taxon>Fungi</taxon>
        <taxon>Fungi incertae sedis</taxon>
        <taxon>Mucoromycota</taxon>
        <taxon>Mortierellomycotina</taxon>
        <taxon>Mortierellomycetes</taxon>
        <taxon>Mortierellales</taxon>
        <taxon>Mortierellaceae</taxon>
        <taxon>Mortierella</taxon>
    </lineage>
</organism>
<gene>
    <name evidence="3" type="ORF">BG011_002611</name>
</gene>
<dbReference type="InterPro" id="IPR000008">
    <property type="entry name" value="C2_dom"/>
</dbReference>
<dbReference type="SMART" id="SM00239">
    <property type="entry name" value="C2"/>
    <property type="match status" value="1"/>
</dbReference>
<evidence type="ECO:0000313" key="3">
    <source>
        <dbReference type="EMBL" id="KAG0245974.1"/>
    </source>
</evidence>
<dbReference type="Gene3D" id="2.60.40.150">
    <property type="entry name" value="C2 domain"/>
    <property type="match status" value="1"/>
</dbReference>
<accession>A0A9P6PIL9</accession>
<dbReference type="PRINTS" id="PR00360">
    <property type="entry name" value="C2DOMAIN"/>
</dbReference>
<dbReference type="Pfam" id="PF00168">
    <property type="entry name" value="C2"/>
    <property type="match status" value="1"/>
</dbReference>
<dbReference type="PROSITE" id="PS50004">
    <property type="entry name" value="C2"/>
    <property type="match status" value="1"/>
</dbReference>
<feature type="compositionally biased region" description="Polar residues" evidence="1">
    <location>
        <begin position="39"/>
        <end position="50"/>
    </location>
</feature>
<dbReference type="InterPro" id="IPR052455">
    <property type="entry name" value="Tricalbin_domain"/>
</dbReference>
<dbReference type="AlphaFoldDB" id="A0A9P6PIL9"/>
<feature type="compositionally biased region" description="Low complexity" evidence="1">
    <location>
        <begin position="1"/>
        <end position="23"/>
    </location>
</feature>
<dbReference type="EMBL" id="JAAAJA010001856">
    <property type="protein sequence ID" value="KAG0245974.1"/>
    <property type="molecule type" value="Genomic_DNA"/>
</dbReference>
<proteinExistence type="predicted"/>
<dbReference type="OrthoDB" id="2436262at2759"/>
<feature type="domain" description="C2" evidence="2">
    <location>
        <begin position="43"/>
        <end position="163"/>
    </location>
</feature>
<protein>
    <recommendedName>
        <fullName evidence="2">C2 domain-containing protein</fullName>
    </recommendedName>
</protein>
<dbReference type="Proteomes" id="UP000726737">
    <property type="component" value="Unassembled WGS sequence"/>
</dbReference>
<evidence type="ECO:0000256" key="1">
    <source>
        <dbReference type="SAM" id="MobiDB-lite"/>
    </source>
</evidence>
<name>A0A9P6PIL9_9FUNG</name>